<organism evidence="4 5">
    <name type="scientific">Microlunatus ginsengisoli</name>
    <dbReference type="NCBI Taxonomy" id="363863"/>
    <lineage>
        <taxon>Bacteria</taxon>
        <taxon>Bacillati</taxon>
        <taxon>Actinomycetota</taxon>
        <taxon>Actinomycetes</taxon>
        <taxon>Propionibacteriales</taxon>
        <taxon>Propionibacteriaceae</taxon>
        <taxon>Microlunatus</taxon>
    </lineage>
</organism>
<dbReference type="PANTHER" id="PTHR38730:SF1">
    <property type="entry name" value="SLL7028 PROTEIN"/>
    <property type="match status" value="1"/>
</dbReference>
<evidence type="ECO:0000259" key="3">
    <source>
        <dbReference type="Pfam" id="PF13203"/>
    </source>
</evidence>
<dbReference type="InterPro" id="IPR036465">
    <property type="entry name" value="vWFA_dom_sf"/>
</dbReference>
<evidence type="ECO:0000256" key="1">
    <source>
        <dbReference type="SAM" id="MobiDB-lite"/>
    </source>
</evidence>
<feature type="domain" description="VWA-like" evidence="2">
    <location>
        <begin position="338"/>
        <end position="462"/>
    </location>
</feature>
<dbReference type="Pfam" id="PF09967">
    <property type="entry name" value="DUF2201"/>
    <property type="match status" value="1"/>
</dbReference>
<reference evidence="5" key="1">
    <citation type="journal article" date="2019" name="Int. J. Syst. Evol. Microbiol.">
        <title>The Global Catalogue of Microorganisms (GCM) 10K type strain sequencing project: providing services to taxonomists for standard genome sequencing and annotation.</title>
        <authorList>
            <consortium name="The Broad Institute Genomics Platform"/>
            <consortium name="The Broad Institute Genome Sequencing Center for Infectious Disease"/>
            <person name="Wu L."/>
            <person name="Ma J."/>
        </authorList>
    </citation>
    <scope>NUCLEOTIDE SEQUENCE [LARGE SCALE GENOMIC DNA]</scope>
    <source>
        <strain evidence="5">JCM 16929</strain>
    </source>
</reference>
<feature type="region of interest" description="Disordered" evidence="1">
    <location>
        <begin position="162"/>
        <end position="235"/>
    </location>
</feature>
<gene>
    <name evidence="4" type="ORF">GCM10022236_02120</name>
</gene>
<dbReference type="SUPFAM" id="SSF53300">
    <property type="entry name" value="vWA-like"/>
    <property type="match status" value="1"/>
</dbReference>
<proteinExistence type="predicted"/>
<keyword evidence="5" id="KW-1185">Reference proteome</keyword>
<dbReference type="InterPro" id="IPR025154">
    <property type="entry name" value="Put_metallopeptidase_dom"/>
</dbReference>
<evidence type="ECO:0000259" key="2">
    <source>
        <dbReference type="Pfam" id="PF09967"/>
    </source>
</evidence>
<evidence type="ECO:0000313" key="5">
    <source>
        <dbReference type="Proteomes" id="UP001501490"/>
    </source>
</evidence>
<dbReference type="Pfam" id="PF13203">
    <property type="entry name" value="DUF2201_N"/>
    <property type="match status" value="1"/>
</dbReference>
<feature type="domain" description="Putative metallopeptidase" evidence="3">
    <location>
        <begin position="28"/>
        <end position="308"/>
    </location>
</feature>
<name>A0ABP6ZBB2_9ACTN</name>
<dbReference type="Proteomes" id="UP001501490">
    <property type="component" value="Unassembled WGS sequence"/>
</dbReference>
<dbReference type="PANTHER" id="PTHR38730">
    <property type="entry name" value="SLL7028 PROTEIN"/>
    <property type="match status" value="1"/>
</dbReference>
<feature type="compositionally biased region" description="Low complexity" evidence="1">
    <location>
        <begin position="174"/>
        <end position="184"/>
    </location>
</feature>
<evidence type="ECO:0008006" key="6">
    <source>
        <dbReference type="Google" id="ProtNLM"/>
    </source>
</evidence>
<evidence type="ECO:0000313" key="4">
    <source>
        <dbReference type="EMBL" id="GAA3603965.1"/>
    </source>
</evidence>
<accession>A0ABP6ZBB2</accession>
<sequence>MTTLTRASVRRPTAPHLSVLATWRALALEMMPYLSTILLRLDVWDAPGLGTFAVDKRWRLYIDFDHCIANESVQLGAESLLHECGHLVGEHARIADELGVRTPQDAEIWNAAADSAWNDDLEAAGCAELAKIGVTPARIGAPTNQTPQFYYGVLMKKIREQQARAGGRGGRQPQGGAADQPAAGGSPGGTGPQPSSPAPGGTGQDGQRPYQGCGSGSGNLPAPCEFGDDDESGSPITPIEAMTILVETAEQIVKSRGAAPGTMVEAAQALLAPSRTPWQRLLAAHVRAAYLFAAGQVDQSYLRRSRRRDNITLRPLGGGPARKLIRPGWVAPKPIIEVVVDTSGSMVVAEVMACRSEIEAIARRLGCRDDALTVTEVDAAVQSSQKYRSARALGGIHGRGGTDMRVGIAHALNRRPRPDVLLVMSDGYTPWPAERTPVPLVAVLIGRNPPRPPGWVRTVVIDNPTAT</sequence>
<dbReference type="EMBL" id="BAABAB010000002">
    <property type="protein sequence ID" value="GAA3603965.1"/>
    <property type="molecule type" value="Genomic_DNA"/>
</dbReference>
<dbReference type="InterPro" id="IPR018698">
    <property type="entry name" value="VWA-like_dom"/>
</dbReference>
<protein>
    <recommendedName>
        <fullName evidence="6">VWA-like domain-containing protein</fullName>
    </recommendedName>
</protein>
<comment type="caution">
    <text evidence="4">The sequence shown here is derived from an EMBL/GenBank/DDBJ whole genome shotgun (WGS) entry which is preliminary data.</text>
</comment>